<dbReference type="InterPro" id="IPR013429">
    <property type="entry name" value="Regulatory_FmdB_Zinc_ribbon"/>
</dbReference>
<evidence type="ECO:0000313" key="2">
    <source>
        <dbReference type="EMBL" id="GAI28002.1"/>
    </source>
</evidence>
<evidence type="ECO:0000259" key="1">
    <source>
        <dbReference type="SMART" id="SM00834"/>
    </source>
</evidence>
<name>X1M8P8_9ZZZZ</name>
<proteinExistence type="predicted"/>
<dbReference type="NCBIfam" id="TIGR02605">
    <property type="entry name" value="CxxC_CxxC_SSSS"/>
    <property type="match status" value="1"/>
</dbReference>
<dbReference type="EMBL" id="BARV01023139">
    <property type="protein sequence ID" value="GAI28002.1"/>
    <property type="molecule type" value="Genomic_DNA"/>
</dbReference>
<feature type="domain" description="Putative regulatory protein FmdB zinc ribbon" evidence="1">
    <location>
        <begin position="1"/>
        <end position="43"/>
    </location>
</feature>
<reference evidence="2" key="1">
    <citation type="journal article" date="2014" name="Front. Microbiol.">
        <title>High frequency of phylogenetically diverse reductive dehalogenase-homologous genes in deep subseafloor sedimentary metagenomes.</title>
        <authorList>
            <person name="Kawai M."/>
            <person name="Futagami T."/>
            <person name="Toyoda A."/>
            <person name="Takaki Y."/>
            <person name="Nishi S."/>
            <person name="Hori S."/>
            <person name="Arai W."/>
            <person name="Tsubouchi T."/>
            <person name="Morono Y."/>
            <person name="Uchiyama I."/>
            <person name="Ito T."/>
            <person name="Fujiyama A."/>
            <person name="Inagaki F."/>
            <person name="Takami H."/>
        </authorList>
    </citation>
    <scope>NUCLEOTIDE SEQUENCE</scope>
    <source>
        <strain evidence="2">Expedition CK06-06</strain>
    </source>
</reference>
<protein>
    <recommendedName>
        <fullName evidence="1">Putative regulatory protein FmdB zinc ribbon domain-containing protein</fullName>
    </recommendedName>
</protein>
<accession>X1M8P8</accession>
<feature type="non-terminal residue" evidence="2">
    <location>
        <position position="67"/>
    </location>
</feature>
<dbReference type="Pfam" id="PF09723">
    <property type="entry name" value="Zn_ribbon_8"/>
    <property type="match status" value="1"/>
</dbReference>
<comment type="caution">
    <text evidence="2">The sequence shown here is derived from an EMBL/GenBank/DDBJ whole genome shotgun (WGS) entry which is preliminary data.</text>
</comment>
<sequence length="67" mass="7391">MPIYEYKCKECGKVTEVFVRSLHQEIDLSCSQCNSKNLQKIFSTPAVIKAGNSAAKGLTCCGETERC</sequence>
<gene>
    <name evidence="2" type="ORF">S06H3_38011</name>
</gene>
<dbReference type="AlphaFoldDB" id="X1M8P8"/>
<dbReference type="SMART" id="SM00834">
    <property type="entry name" value="CxxC_CXXC_SSSS"/>
    <property type="match status" value="1"/>
</dbReference>
<organism evidence="2">
    <name type="scientific">marine sediment metagenome</name>
    <dbReference type="NCBI Taxonomy" id="412755"/>
    <lineage>
        <taxon>unclassified sequences</taxon>
        <taxon>metagenomes</taxon>
        <taxon>ecological metagenomes</taxon>
    </lineage>
</organism>